<feature type="region of interest" description="Disordered" evidence="1">
    <location>
        <begin position="1"/>
        <end position="79"/>
    </location>
</feature>
<feature type="compositionally biased region" description="Polar residues" evidence="1">
    <location>
        <begin position="20"/>
        <end position="45"/>
    </location>
</feature>
<comment type="caution">
    <text evidence="2">The sequence shown here is derived from an EMBL/GenBank/DDBJ whole genome shotgun (WGS) entry which is preliminary data.</text>
</comment>
<keyword evidence="3" id="KW-1185">Reference proteome</keyword>
<feature type="region of interest" description="Disordered" evidence="1">
    <location>
        <begin position="130"/>
        <end position="164"/>
    </location>
</feature>
<reference evidence="2 3" key="1">
    <citation type="submission" date="2021-06" db="EMBL/GenBank/DDBJ databases">
        <title>Caerostris darwini draft genome.</title>
        <authorList>
            <person name="Kono N."/>
            <person name="Arakawa K."/>
        </authorList>
    </citation>
    <scope>NUCLEOTIDE SEQUENCE [LARGE SCALE GENOMIC DNA]</scope>
</reference>
<evidence type="ECO:0000313" key="3">
    <source>
        <dbReference type="Proteomes" id="UP001054837"/>
    </source>
</evidence>
<name>A0AAV4UE94_9ARAC</name>
<evidence type="ECO:0000313" key="2">
    <source>
        <dbReference type="EMBL" id="GIY55860.1"/>
    </source>
</evidence>
<feature type="compositionally biased region" description="Low complexity" evidence="1">
    <location>
        <begin position="46"/>
        <end position="56"/>
    </location>
</feature>
<gene>
    <name evidence="2" type="ORF">CDAR_374611</name>
</gene>
<dbReference type="Proteomes" id="UP001054837">
    <property type="component" value="Unassembled WGS sequence"/>
</dbReference>
<proteinExistence type="predicted"/>
<feature type="compositionally biased region" description="Acidic residues" evidence="1">
    <location>
        <begin position="147"/>
        <end position="164"/>
    </location>
</feature>
<protein>
    <submittedName>
        <fullName evidence="2">Uncharacterized protein</fullName>
    </submittedName>
</protein>
<dbReference type="AlphaFoldDB" id="A0AAV4UE94"/>
<accession>A0AAV4UE94</accession>
<organism evidence="2 3">
    <name type="scientific">Caerostris darwini</name>
    <dbReference type="NCBI Taxonomy" id="1538125"/>
    <lineage>
        <taxon>Eukaryota</taxon>
        <taxon>Metazoa</taxon>
        <taxon>Ecdysozoa</taxon>
        <taxon>Arthropoda</taxon>
        <taxon>Chelicerata</taxon>
        <taxon>Arachnida</taxon>
        <taxon>Araneae</taxon>
        <taxon>Araneomorphae</taxon>
        <taxon>Entelegynae</taxon>
        <taxon>Araneoidea</taxon>
        <taxon>Araneidae</taxon>
        <taxon>Caerostris</taxon>
    </lineage>
</organism>
<sequence>MYGIDINWSKQNRKGVSDAGQATGSSTVVSEAGTASGSSTVEASCSSTTSKPTTSKVPQRKGRSNLSLPVGQPTAEESRVEREYYAELNNPRRIVTRQYLRRLNSSGQSDGSGPHLGEAAAISFNITEVGDAGVLPPPPPPAVNEEINTDSDDSDDWETTDEED</sequence>
<evidence type="ECO:0000256" key="1">
    <source>
        <dbReference type="SAM" id="MobiDB-lite"/>
    </source>
</evidence>
<dbReference type="EMBL" id="BPLQ01011130">
    <property type="protein sequence ID" value="GIY55860.1"/>
    <property type="molecule type" value="Genomic_DNA"/>
</dbReference>